<proteinExistence type="predicted"/>
<dbReference type="OrthoDB" id="6400at2"/>
<keyword evidence="9" id="KW-1185">Reference proteome</keyword>
<feature type="transmembrane region" description="Helical" evidence="7">
    <location>
        <begin position="119"/>
        <end position="140"/>
    </location>
</feature>
<feature type="transmembrane region" description="Helical" evidence="7">
    <location>
        <begin position="57"/>
        <end position="74"/>
    </location>
</feature>
<dbReference type="InterPro" id="IPR051611">
    <property type="entry name" value="ECF_transporter_component"/>
</dbReference>
<organism evidence="8 9">
    <name type="scientific">Serinibacter arcticus</name>
    <dbReference type="NCBI Taxonomy" id="1655435"/>
    <lineage>
        <taxon>Bacteria</taxon>
        <taxon>Bacillati</taxon>
        <taxon>Actinomycetota</taxon>
        <taxon>Actinomycetes</taxon>
        <taxon>Micrococcales</taxon>
        <taxon>Beutenbergiaceae</taxon>
        <taxon>Serinibacter</taxon>
    </lineage>
</organism>
<dbReference type="EMBL" id="RHPJ01000001">
    <property type="protein sequence ID" value="TGO06118.1"/>
    <property type="molecule type" value="Genomic_DNA"/>
</dbReference>
<gene>
    <name evidence="8" type="ORF">SERN_0310</name>
</gene>
<evidence type="ECO:0000256" key="7">
    <source>
        <dbReference type="SAM" id="Phobius"/>
    </source>
</evidence>
<evidence type="ECO:0000313" key="9">
    <source>
        <dbReference type="Proteomes" id="UP000297318"/>
    </source>
</evidence>
<feature type="transmembrane region" description="Helical" evidence="7">
    <location>
        <begin position="81"/>
        <end position="99"/>
    </location>
</feature>
<evidence type="ECO:0000313" key="8">
    <source>
        <dbReference type="EMBL" id="TGO06118.1"/>
    </source>
</evidence>
<dbReference type="Proteomes" id="UP000297318">
    <property type="component" value="Unassembled WGS sequence"/>
</dbReference>
<dbReference type="InterPro" id="IPR003339">
    <property type="entry name" value="ABC/ECF_trnsptr_transmembrane"/>
</dbReference>
<reference evidence="8 9" key="1">
    <citation type="submission" date="2018-11" db="EMBL/GenBank/DDBJ databases">
        <title>Complete genome sequencing of the Actinobacteria Serinibacter sp. K3-2.</title>
        <authorList>
            <person name="Rakitin A.L."/>
            <person name="Beletsky A.V."/>
            <person name="Mardanov A.V."/>
            <person name="Ravin N.V."/>
            <person name="Gromova A.S."/>
            <person name="Filippova S.N."/>
            <person name="Gal'Chenko V.F."/>
        </authorList>
    </citation>
    <scope>NUCLEOTIDE SEQUENCE [LARGE SCALE GENOMIC DNA]</scope>
    <source>
        <strain evidence="8 9">K3-2</strain>
    </source>
</reference>
<dbReference type="Pfam" id="PF02361">
    <property type="entry name" value="CbiQ"/>
    <property type="match status" value="1"/>
</dbReference>
<feature type="compositionally biased region" description="Low complexity" evidence="6">
    <location>
        <begin position="1"/>
        <end position="10"/>
    </location>
</feature>
<feature type="transmembrane region" description="Helical" evidence="7">
    <location>
        <begin position="34"/>
        <end position="51"/>
    </location>
</feature>
<keyword evidence="2" id="KW-1003">Cell membrane</keyword>
<accession>A0A4Z1E5G2</accession>
<feature type="region of interest" description="Disordered" evidence="6">
    <location>
        <begin position="1"/>
        <end position="24"/>
    </location>
</feature>
<keyword evidence="3 7" id="KW-0812">Transmembrane</keyword>
<evidence type="ECO:0000256" key="2">
    <source>
        <dbReference type="ARBA" id="ARBA00022475"/>
    </source>
</evidence>
<dbReference type="PANTHER" id="PTHR34857:SF2">
    <property type="entry name" value="SLL0384 PROTEIN"/>
    <property type="match status" value="1"/>
</dbReference>
<evidence type="ECO:0000256" key="1">
    <source>
        <dbReference type="ARBA" id="ARBA00004141"/>
    </source>
</evidence>
<dbReference type="CDD" id="cd16914">
    <property type="entry name" value="EcfT"/>
    <property type="match status" value="1"/>
</dbReference>
<evidence type="ECO:0000256" key="6">
    <source>
        <dbReference type="SAM" id="MobiDB-lite"/>
    </source>
</evidence>
<dbReference type="PANTHER" id="PTHR34857">
    <property type="entry name" value="SLL0384 PROTEIN"/>
    <property type="match status" value="1"/>
</dbReference>
<keyword evidence="4 7" id="KW-1133">Transmembrane helix</keyword>
<sequence>MTATSAGPVAAAPPGPAPARRGPTTSWLAARNPTVVLALLTALSVLTLFLIDPVGLAVLYAVLALGVLAATRLGPWRFLRAQLPFVAFGVGLLTVNALARPGEVVWPDLPVRVTAEGLTIGAALALRTLVIGVGAVAFVATVEPRRLMVSLVQHARVSPRYAYALLAGYRLLGVLPQQWRTITRAHAVRAPLRERGRRRGSPRLGVRALGRCAFTLLVTSVRSAERIAFALESRGLGSGPRTVWRPVALGWRDAGLVAVGVIVVVGVAVTVP</sequence>
<evidence type="ECO:0000256" key="3">
    <source>
        <dbReference type="ARBA" id="ARBA00022692"/>
    </source>
</evidence>
<evidence type="ECO:0000256" key="4">
    <source>
        <dbReference type="ARBA" id="ARBA00022989"/>
    </source>
</evidence>
<evidence type="ECO:0000256" key="5">
    <source>
        <dbReference type="ARBA" id="ARBA00023136"/>
    </source>
</evidence>
<name>A0A4Z1E5G2_9MICO</name>
<feature type="transmembrane region" description="Helical" evidence="7">
    <location>
        <begin position="254"/>
        <end position="271"/>
    </location>
</feature>
<dbReference type="GO" id="GO:0005886">
    <property type="term" value="C:plasma membrane"/>
    <property type="evidence" value="ECO:0007669"/>
    <property type="project" value="UniProtKB-ARBA"/>
</dbReference>
<comment type="caution">
    <text evidence="8">The sequence shown here is derived from an EMBL/GenBank/DDBJ whole genome shotgun (WGS) entry which is preliminary data.</text>
</comment>
<comment type="subcellular location">
    <subcellularLocation>
        <location evidence="1">Membrane</location>
        <topology evidence="1">Multi-pass membrane protein</topology>
    </subcellularLocation>
</comment>
<keyword evidence="5 7" id="KW-0472">Membrane</keyword>
<dbReference type="RefSeq" id="WP_135848373.1">
    <property type="nucleotide sequence ID" value="NZ_RHPJ01000001.1"/>
</dbReference>
<protein>
    <submittedName>
        <fullName evidence="8">Transmembrane component YkoC</fullName>
    </submittedName>
</protein>
<dbReference type="AlphaFoldDB" id="A0A4Z1E5G2"/>